<comment type="caution">
    <text evidence="1">The sequence shown here is derived from an EMBL/GenBank/DDBJ whole genome shotgun (WGS) entry which is preliminary data.</text>
</comment>
<dbReference type="InterPro" id="IPR029063">
    <property type="entry name" value="SAM-dependent_MTases_sf"/>
</dbReference>
<evidence type="ECO:0000313" key="2">
    <source>
        <dbReference type="Proteomes" id="UP001223420"/>
    </source>
</evidence>
<dbReference type="Pfam" id="PF13489">
    <property type="entry name" value="Methyltransf_23"/>
    <property type="match status" value="1"/>
</dbReference>
<protein>
    <recommendedName>
        <fullName evidence="3">Class I SAM-dependent methyltransferase</fullName>
    </recommendedName>
</protein>
<name>A0AAJ1TNV6_9HYPH</name>
<dbReference type="Proteomes" id="UP001223420">
    <property type="component" value="Unassembled WGS sequence"/>
</dbReference>
<dbReference type="Gene3D" id="3.40.50.150">
    <property type="entry name" value="Vaccinia Virus protein VP39"/>
    <property type="match status" value="1"/>
</dbReference>
<dbReference type="EMBL" id="JAUSWL010000002">
    <property type="protein sequence ID" value="MDQ0542169.1"/>
    <property type="molecule type" value="Genomic_DNA"/>
</dbReference>
<reference evidence="1" key="1">
    <citation type="submission" date="2023-07" db="EMBL/GenBank/DDBJ databases">
        <title>Genomic Encyclopedia of Type Strains, Phase IV (KMG-IV): sequencing the most valuable type-strain genomes for metagenomic binning, comparative biology and taxonomic classification.</title>
        <authorList>
            <person name="Goeker M."/>
        </authorList>
    </citation>
    <scope>NUCLEOTIDE SEQUENCE</scope>
    <source>
        <strain evidence="1">DSM 19569</strain>
    </source>
</reference>
<evidence type="ECO:0000313" key="1">
    <source>
        <dbReference type="EMBL" id="MDQ0542169.1"/>
    </source>
</evidence>
<evidence type="ECO:0008006" key="3">
    <source>
        <dbReference type="Google" id="ProtNLM"/>
    </source>
</evidence>
<sequence>MLEIYQSETYAENNPGWHEEDAPWKAKQIAQIINKNAITFDTLCEVGCGTGDILLNLERSFGFSKGYGYEVSPHAYRRAKTKETDRTKFHLESVFDTAAAPFDVMLVIDVIEHVEDYLGFAKQLRPLAKYKIFHIPLDLSVQSLARERPIMNLRKGVGHLHYFFKESALATLRDCGYNIIDHAYTAGRLELPNQATSSKLMKIPRRAMFALNQDLTVRILGGYSLLVLAE</sequence>
<dbReference type="AlphaFoldDB" id="A0AAJ1TNV6"/>
<organism evidence="1 2">
    <name type="scientific">Methylobacterium brachiatum</name>
    <dbReference type="NCBI Taxonomy" id="269660"/>
    <lineage>
        <taxon>Bacteria</taxon>
        <taxon>Pseudomonadati</taxon>
        <taxon>Pseudomonadota</taxon>
        <taxon>Alphaproteobacteria</taxon>
        <taxon>Hyphomicrobiales</taxon>
        <taxon>Methylobacteriaceae</taxon>
        <taxon>Methylobacterium</taxon>
    </lineage>
</organism>
<gene>
    <name evidence="1" type="ORF">QO001_001087</name>
</gene>
<proteinExistence type="predicted"/>
<dbReference type="CDD" id="cd02440">
    <property type="entry name" value="AdoMet_MTases"/>
    <property type="match status" value="1"/>
</dbReference>
<dbReference type="SUPFAM" id="SSF53335">
    <property type="entry name" value="S-adenosyl-L-methionine-dependent methyltransferases"/>
    <property type="match status" value="1"/>
</dbReference>
<dbReference type="RefSeq" id="WP_230365607.1">
    <property type="nucleotide sequence ID" value="NZ_JAJALK010000003.1"/>
</dbReference>
<accession>A0AAJ1TNV6</accession>